<keyword evidence="4 8" id="KW-0812">Transmembrane</keyword>
<evidence type="ECO:0000256" key="3">
    <source>
        <dbReference type="ARBA" id="ARBA00022448"/>
    </source>
</evidence>
<feature type="transmembrane region" description="Helical" evidence="8">
    <location>
        <begin position="94"/>
        <end position="114"/>
    </location>
</feature>
<feature type="transmembrane region" description="Helical" evidence="8">
    <location>
        <begin position="346"/>
        <end position="364"/>
    </location>
</feature>
<evidence type="ECO:0000256" key="4">
    <source>
        <dbReference type="ARBA" id="ARBA00022692"/>
    </source>
</evidence>
<dbReference type="EMBL" id="MU004574">
    <property type="protein sequence ID" value="KAF2647893.1"/>
    <property type="molecule type" value="Genomic_DNA"/>
</dbReference>
<dbReference type="InterPro" id="IPR036259">
    <property type="entry name" value="MFS_trans_sf"/>
</dbReference>
<dbReference type="SUPFAM" id="SSF103473">
    <property type="entry name" value="MFS general substrate transporter"/>
    <property type="match status" value="1"/>
</dbReference>
<keyword evidence="3" id="KW-0813">Transport</keyword>
<dbReference type="PANTHER" id="PTHR23508:SF10">
    <property type="entry name" value="CARBOXYLIC ACID TRANSPORTER PROTEIN HOMOLOG"/>
    <property type="match status" value="1"/>
</dbReference>
<evidence type="ECO:0000256" key="1">
    <source>
        <dbReference type="ARBA" id="ARBA00004141"/>
    </source>
</evidence>
<proteinExistence type="inferred from homology"/>
<dbReference type="PROSITE" id="PS50850">
    <property type="entry name" value="MFS"/>
    <property type="match status" value="1"/>
</dbReference>
<dbReference type="InterPro" id="IPR005828">
    <property type="entry name" value="MFS_sugar_transport-like"/>
</dbReference>
<reference evidence="10" key="1">
    <citation type="journal article" date="2020" name="Stud. Mycol.">
        <title>101 Dothideomycetes genomes: a test case for predicting lifestyles and emergence of pathogens.</title>
        <authorList>
            <person name="Haridas S."/>
            <person name="Albert R."/>
            <person name="Binder M."/>
            <person name="Bloem J."/>
            <person name="Labutti K."/>
            <person name="Salamov A."/>
            <person name="Andreopoulos B."/>
            <person name="Baker S."/>
            <person name="Barry K."/>
            <person name="Bills G."/>
            <person name="Bluhm B."/>
            <person name="Cannon C."/>
            <person name="Castanera R."/>
            <person name="Culley D."/>
            <person name="Daum C."/>
            <person name="Ezra D."/>
            <person name="Gonzalez J."/>
            <person name="Henrissat B."/>
            <person name="Kuo A."/>
            <person name="Liang C."/>
            <person name="Lipzen A."/>
            <person name="Lutzoni F."/>
            <person name="Magnuson J."/>
            <person name="Mondo S."/>
            <person name="Nolan M."/>
            <person name="Ohm R."/>
            <person name="Pangilinan J."/>
            <person name="Park H.-J."/>
            <person name="Ramirez L."/>
            <person name="Alfaro M."/>
            <person name="Sun H."/>
            <person name="Tritt A."/>
            <person name="Yoshinaga Y."/>
            <person name="Zwiers L.-H."/>
            <person name="Turgeon B."/>
            <person name="Goodwin S."/>
            <person name="Spatafora J."/>
            <person name="Crous P."/>
            <person name="Grigoriev I."/>
        </authorList>
    </citation>
    <scope>NUCLEOTIDE SEQUENCE</scope>
    <source>
        <strain evidence="10">CBS 122681</strain>
    </source>
</reference>
<evidence type="ECO:0000256" key="6">
    <source>
        <dbReference type="ARBA" id="ARBA00023136"/>
    </source>
</evidence>
<keyword evidence="6 8" id="KW-0472">Membrane</keyword>
<organism evidence="10 11">
    <name type="scientific">Lophiostoma macrostomum CBS 122681</name>
    <dbReference type="NCBI Taxonomy" id="1314788"/>
    <lineage>
        <taxon>Eukaryota</taxon>
        <taxon>Fungi</taxon>
        <taxon>Dikarya</taxon>
        <taxon>Ascomycota</taxon>
        <taxon>Pezizomycotina</taxon>
        <taxon>Dothideomycetes</taxon>
        <taxon>Pleosporomycetidae</taxon>
        <taxon>Pleosporales</taxon>
        <taxon>Lophiostomataceae</taxon>
        <taxon>Lophiostoma</taxon>
    </lineage>
</organism>
<feature type="transmembrane region" description="Helical" evidence="8">
    <location>
        <begin position="196"/>
        <end position="215"/>
    </location>
</feature>
<evidence type="ECO:0000256" key="5">
    <source>
        <dbReference type="ARBA" id="ARBA00022989"/>
    </source>
</evidence>
<evidence type="ECO:0000313" key="11">
    <source>
        <dbReference type="Proteomes" id="UP000799324"/>
    </source>
</evidence>
<feature type="transmembrane region" description="Helical" evidence="8">
    <location>
        <begin position="400"/>
        <end position="418"/>
    </location>
</feature>
<dbReference type="InterPro" id="IPR020846">
    <property type="entry name" value="MFS_dom"/>
</dbReference>
<keyword evidence="11" id="KW-1185">Reference proteome</keyword>
<evidence type="ECO:0000259" key="9">
    <source>
        <dbReference type="PROSITE" id="PS50850"/>
    </source>
</evidence>
<dbReference type="Gene3D" id="1.20.1250.20">
    <property type="entry name" value="MFS general substrate transporter like domains"/>
    <property type="match status" value="1"/>
</dbReference>
<feature type="transmembrane region" description="Helical" evidence="8">
    <location>
        <begin position="236"/>
        <end position="258"/>
    </location>
</feature>
<feature type="transmembrane region" description="Helical" evidence="8">
    <location>
        <begin position="62"/>
        <end position="82"/>
    </location>
</feature>
<feature type="transmembrane region" description="Helical" evidence="8">
    <location>
        <begin position="21"/>
        <end position="42"/>
    </location>
</feature>
<dbReference type="FunFam" id="1.20.1250.20:FF:000140">
    <property type="entry name" value="Putative MFS phospholipid transporter"/>
    <property type="match status" value="1"/>
</dbReference>
<evidence type="ECO:0000256" key="7">
    <source>
        <dbReference type="SAM" id="MobiDB-lite"/>
    </source>
</evidence>
<accession>A0A6A6SMQ8</accession>
<comment type="similarity">
    <text evidence="2">Belongs to the major facilitator superfamily. Sugar transporter (TC 2.A.1.1) family.</text>
</comment>
<sequence length="517" mass="55428">MDTSPTRRGSISATEKSRWERLWPVIACGAGLFSDGYLNNIIGPVNTMLKTIYPDAYKTSSAQANVASITFAGTVVGMLFFGYTSDHFSRKWSLFTSTIIIILFAILGTASYGAGGNPHGLLTALVVYRFFLGIGIGGEYPAGSVGCAESTGELKEGSRNKWFILFTNVQIDLAFFISAIVATVVVVACGENHLRAAWRICLGIGIIPPLSLLYLRLKLQEPEAFKRESLSKASTPWFLIIKYYWFRLAIVSIIWFIYDFSAYSFGIYATSILANLLGPTAPLWKSLAWNILINFFYMPGCLAGAFVADLPSMGPKKTLAIGVFLQGIIGFIMAGCYPWLNEPKNVAGFVIVYGVFLALGEFGPGDNIGLVASKTCATGIRYVVFSSPMRALTYLLRGQYYGLAAAIGKIGAFAGSYALDALQTAAGADTIAAGRNPFFVASSLAFLAGGLVFLLPDIGQSTIDEEDVRFRAYLRGNGYDTSKMGLEGVDGVDGDSERVGSGTGSGVGAVEGEKVKV</sequence>
<dbReference type="AlphaFoldDB" id="A0A6A6SMQ8"/>
<feature type="transmembrane region" description="Helical" evidence="8">
    <location>
        <begin position="120"/>
        <end position="142"/>
    </location>
</feature>
<feature type="region of interest" description="Disordered" evidence="7">
    <location>
        <begin position="490"/>
        <end position="517"/>
    </location>
</feature>
<dbReference type="Pfam" id="PF00083">
    <property type="entry name" value="Sugar_tr"/>
    <property type="match status" value="2"/>
</dbReference>
<evidence type="ECO:0000256" key="2">
    <source>
        <dbReference type="ARBA" id="ARBA00010992"/>
    </source>
</evidence>
<feature type="transmembrane region" description="Helical" evidence="8">
    <location>
        <begin position="163"/>
        <end position="190"/>
    </location>
</feature>
<gene>
    <name evidence="10" type="ORF">K491DRAFT_613829</name>
</gene>
<dbReference type="GO" id="GO:0046943">
    <property type="term" value="F:carboxylic acid transmembrane transporter activity"/>
    <property type="evidence" value="ECO:0007669"/>
    <property type="project" value="TreeGrafter"/>
</dbReference>
<feature type="domain" description="Major facilitator superfamily (MFS) profile" evidence="9">
    <location>
        <begin position="24"/>
        <end position="460"/>
    </location>
</feature>
<dbReference type="OrthoDB" id="2261376at2759"/>
<evidence type="ECO:0000313" key="10">
    <source>
        <dbReference type="EMBL" id="KAF2647893.1"/>
    </source>
</evidence>
<feature type="transmembrane region" description="Helical" evidence="8">
    <location>
        <begin position="319"/>
        <end position="340"/>
    </location>
</feature>
<dbReference type="Proteomes" id="UP000799324">
    <property type="component" value="Unassembled WGS sequence"/>
</dbReference>
<dbReference type="PANTHER" id="PTHR23508">
    <property type="entry name" value="CARBOXYLIC ACID TRANSPORTER PROTEIN HOMOLOG"/>
    <property type="match status" value="1"/>
</dbReference>
<dbReference type="GO" id="GO:0005886">
    <property type="term" value="C:plasma membrane"/>
    <property type="evidence" value="ECO:0007669"/>
    <property type="project" value="TreeGrafter"/>
</dbReference>
<keyword evidence="5 8" id="KW-1133">Transmembrane helix</keyword>
<name>A0A6A6SMQ8_9PLEO</name>
<feature type="transmembrane region" description="Helical" evidence="8">
    <location>
        <begin position="287"/>
        <end position="307"/>
    </location>
</feature>
<protein>
    <submittedName>
        <fullName evidence="10">MFS general substrate transporter</fullName>
    </submittedName>
</protein>
<evidence type="ECO:0000256" key="8">
    <source>
        <dbReference type="SAM" id="Phobius"/>
    </source>
</evidence>
<feature type="transmembrane region" description="Helical" evidence="8">
    <location>
        <begin position="438"/>
        <end position="455"/>
    </location>
</feature>
<comment type="subcellular location">
    <subcellularLocation>
        <location evidence="1">Membrane</location>
        <topology evidence="1">Multi-pass membrane protein</topology>
    </subcellularLocation>
</comment>